<dbReference type="AlphaFoldDB" id="A0A7J5UQ29"/>
<dbReference type="GO" id="GO:0051536">
    <property type="term" value="F:iron-sulfur cluster binding"/>
    <property type="evidence" value="ECO:0007669"/>
    <property type="project" value="InterPro"/>
</dbReference>
<keyword evidence="4" id="KW-1185">Reference proteome</keyword>
<evidence type="ECO:0000259" key="2">
    <source>
        <dbReference type="Pfam" id="PF01106"/>
    </source>
</evidence>
<dbReference type="EMBL" id="WHJE01000036">
    <property type="protein sequence ID" value="KAE8764320.1"/>
    <property type="molecule type" value="Genomic_DNA"/>
</dbReference>
<dbReference type="InterPro" id="IPR034904">
    <property type="entry name" value="FSCA_dom_sf"/>
</dbReference>
<accession>A0A7J5UQ29</accession>
<name>A0A7J5UQ29_9MICO</name>
<gene>
    <name evidence="3" type="ORF">GB883_09570</name>
</gene>
<dbReference type="InterPro" id="IPR001075">
    <property type="entry name" value="NIF_FeS_clus_asmbl_NifU_C"/>
</dbReference>
<reference evidence="3 4" key="1">
    <citation type="submission" date="2019-10" db="EMBL/GenBank/DDBJ databases">
        <title>Georgenia wutianyii sp. nov. and Georgenia yuyongxinii sp. nov. isolated from plateau pika (Ochotona curzoniae) in the Qinghai-Tibet plateau of China.</title>
        <authorList>
            <person name="Tian Z."/>
        </authorList>
    </citation>
    <scope>NUCLEOTIDE SEQUENCE [LARGE SCALE GENOMIC DNA]</scope>
    <source>
        <strain evidence="3 4">DSM 21501</strain>
    </source>
</reference>
<organism evidence="3 4">
    <name type="scientific">Georgenia thermotolerans</name>
    <dbReference type="NCBI Taxonomy" id="527326"/>
    <lineage>
        <taxon>Bacteria</taxon>
        <taxon>Bacillati</taxon>
        <taxon>Actinomycetota</taxon>
        <taxon>Actinomycetes</taxon>
        <taxon>Micrococcales</taxon>
        <taxon>Bogoriellaceae</taxon>
        <taxon>Georgenia</taxon>
    </lineage>
</organism>
<comment type="caution">
    <text evidence="3">The sequence shown here is derived from an EMBL/GenBank/DDBJ whole genome shotgun (WGS) entry which is preliminary data.</text>
</comment>
<evidence type="ECO:0000256" key="1">
    <source>
        <dbReference type="ARBA" id="ARBA00049958"/>
    </source>
</evidence>
<dbReference type="OrthoDB" id="9798220at2"/>
<evidence type="ECO:0000313" key="4">
    <source>
        <dbReference type="Proteomes" id="UP000451860"/>
    </source>
</evidence>
<dbReference type="RefSeq" id="WP_152202471.1">
    <property type="nucleotide sequence ID" value="NZ_VUKF01000014.1"/>
</dbReference>
<protein>
    <submittedName>
        <fullName evidence="3">NifU family protein</fullName>
    </submittedName>
</protein>
<dbReference type="GO" id="GO:0005506">
    <property type="term" value="F:iron ion binding"/>
    <property type="evidence" value="ECO:0007669"/>
    <property type="project" value="InterPro"/>
</dbReference>
<dbReference type="SUPFAM" id="SSF117916">
    <property type="entry name" value="Fe-S cluster assembly (FSCA) domain-like"/>
    <property type="match status" value="1"/>
</dbReference>
<sequence length="180" mass="18735">MAEPRLDDAAVGQLLARFDELLDVVESAPGAAAEAAVEAIRTLAEIYGEALRRLLALAPALHADLARDQLLGHLLVVHDLHPGTVEDRVEQALETVRPYVESHGGRVELVGIDAGVAQVQLSGACSSCSSSAVTLEQTVSEAVLALAPELRDVAPVRPPAAAAVIPVEALFHRPAALGTP</sequence>
<proteinExistence type="predicted"/>
<dbReference type="Proteomes" id="UP000451860">
    <property type="component" value="Unassembled WGS sequence"/>
</dbReference>
<dbReference type="PANTHER" id="PTHR11178">
    <property type="entry name" value="IRON-SULFUR CLUSTER SCAFFOLD PROTEIN NFU-RELATED"/>
    <property type="match status" value="1"/>
</dbReference>
<dbReference type="GO" id="GO:0016226">
    <property type="term" value="P:iron-sulfur cluster assembly"/>
    <property type="evidence" value="ECO:0007669"/>
    <property type="project" value="InterPro"/>
</dbReference>
<dbReference type="Pfam" id="PF01106">
    <property type="entry name" value="NifU"/>
    <property type="match status" value="1"/>
</dbReference>
<feature type="domain" description="NIF system FeS cluster assembly NifU C-terminal" evidence="2">
    <location>
        <begin position="89"/>
        <end position="153"/>
    </location>
</feature>
<comment type="function">
    <text evidence="1">May be involved in the formation or repair of [Fe-S] clusters present in iron-sulfur proteins.</text>
</comment>
<evidence type="ECO:0000313" key="3">
    <source>
        <dbReference type="EMBL" id="KAE8764320.1"/>
    </source>
</evidence>
<dbReference type="Gene3D" id="3.30.300.130">
    <property type="entry name" value="Fe-S cluster assembly (FSCA)"/>
    <property type="match status" value="1"/>
</dbReference>